<sequence>MAASAAETFDGDCRLQVDFASVESQESFHSRWMSTAFRWFAENEGEDLAEPRLVDVDTGETLNLADIIDSLESDCLEDESSGLQA</sequence>
<gene>
    <name evidence="1" type="ORF">TRAPUB_14334</name>
</gene>
<name>A0A1M2VNT4_TRAPU</name>
<reference evidence="1 2" key="1">
    <citation type="submission" date="2016-10" db="EMBL/GenBank/DDBJ databases">
        <title>Genome sequence of the basidiomycete white-rot fungus Trametes pubescens.</title>
        <authorList>
            <person name="Makela M.R."/>
            <person name="Granchi Z."/>
            <person name="Peng M."/>
            <person name="De Vries R.P."/>
            <person name="Grigoriev I."/>
            <person name="Riley R."/>
            <person name="Hilden K."/>
        </authorList>
    </citation>
    <scope>NUCLEOTIDE SEQUENCE [LARGE SCALE GENOMIC DNA]</scope>
    <source>
        <strain evidence="1 2">FBCC735</strain>
    </source>
</reference>
<comment type="caution">
    <text evidence="1">The sequence shown here is derived from an EMBL/GenBank/DDBJ whole genome shotgun (WGS) entry which is preliminary data.</text>
</comment>
<organism evidence="1 2">
    <name type="scientific">Trametes pubescens</name>
    <name type="common">White-rot fungus</name>
    <dbReference type="NCBI Taxonomy" id="154538"/>
    <lineage>
        <taxon>Eukaryota</taxon>
        <taxon>Fungi</taxon>
        <taxon>Dikarya</taxon>
        <taxon>Basidiomycota</taxon>
        <taxon>Agaricomycotina</taxon>
        <taxon>Agaricomycetes</taxon>
        <taxon>Polyporales</taxon>
        <taxon>Polyporaceae</taxon>
        <taxon>Trametes</taxon>
    </lineage>
</organism>
<accession>A0A1M2VNT4</accession>
<protein>
    <submittedName>
        <fullName evidence="1">Uncharacterized protein</fullName>
    </submittedName>
</protein>
<dbReference type="Proteomes" id="UP000184267">
    <property type="component" value="Unassembled WGS sequence"/>
</dbReference>
<evidence type="ECO:0000313" key="1">
    <source>
        <dbReference type="EMBL" id="OJT09216.1"/>
    </source>
</evidence>
<evidence type="ECO:0000313" key="2">
    <source>
        <dbReference type="Proteomes" id="UP000184267"/>
    </source>
</evidence>
<proteinExistence type="predicted"/>
<dbReference type="AlphaFoldDB" id="A0A1M2VNT4"/>
<dbReference type="EMBL" id="MNAD01000960">
    <property type="protein sequence ID" value="OJT09216.1"/>
    <property type="molecule type" value="Genomic_DNA"/>
</dbReference>
<keyword evidence="2" id="KW-1185">Reference proteome</keyword>